<dbReference type="GO" id="GO:0005886">
    <property type="term" value="C:plasma membrane"/>
    <property type="evidence" value="ECO:0007669"/>
    <property type="project" value="UniProtKB-SubCell"/>
</dbReference>
<organism evidence="18 19">
    <name type="scientific">Dinothrombium tinctorium</name>
    <dbReference type="NCBI Taxonomy" id="1965070"/>
    <lineage>
        <taxon>Eukaryota</taxon>
        <taxon>Metazoa</taxon>
        <taxon>Ecdysozoa</taxon>
        <taxon>Arthropoda</taxon>
        <taxon>Chelicerata</taxon>
        <taxon>Arachnida</taxon>
        <taxon>Acari</taxon>
        <taxon>Acariformes</taxon>
        <taxon>Trombidiformes</taxon>
        <taxon>Prostigmata</taxon>
        <taxon>Anystina</taxon>
        <taxon>Parasitengona</taxon>
        <taxon>Trombidioidea</taxon>
        <taxon>Trombidiidae</taxon>
        <taxon>Dinothrombium</taxon>
    </lineage>
</organism>
<keyword evidence="6" id="KW-0547">Nucleotide-binding</keyword>
<dbReference type="InterPro" id="IPR001054">
    <property type="entry name" value="A/G_cyclase"/>
</dbReference>
<name>A0A3S3P8N4_9ACAR</name>
<dbReference type="Gene3D" id="3.40.50.2300">
    <property type="match status" value="2"/>
</dbReference>
<dbReference type="SMART" id="SM00044">
    <property type="entry name" value="CYCc"/>
    <property type="match status" value="1"/>
</dbReference>
<evidence type="ECO:0000256" key="4">
    <source>
        <dbReference type="ARBA" id="ARBA00022692"/>
    </source>
</evidence>
<dbReference type="PANTHER" id="PTHR11920">
    <property type="entry name" value="GUANYLYL CYCLASE"/>
    <property type="match status" value="1"/>
</dbReference>
<dbReference type="OrthoDB" id="1890790at2759"/>
<comment type="caution">
    <text evidence="18">The sequence shown here is derived from an EMBL/GenBank/DDBJ whole genome shotgun (WGS) entry which is preliminary data.</text>
</comment>
<evidence type="ECO:0000259" key="17">
    <source>
        <dbReference type="PROSITE" id="PS50125"/>
    </source>
</evidence>
<dbReference type="GO" id="GO:0005524">
    <property type="term" value="F:ATP binding"/>
    <property type="evidence" value="ECO:0007669"/>
    <property type="project" value="InterPro"/>
</dbReference>
<dbReference type="InterPro" id="IPR050401">
    <property type="entry name" value="Cyclic_nucleotide_synthase"/>
</dbReference>
<evidence type="ECO:0000313" key="19">
    <source>
        <dbReference type="Proteomes" id="UP000285301"/>
    </source>
</evidence>
<dbReference type="EC" id="4.6.1.2" evidence="3"/>
<dbReference type="SUPFAM" id="SSF53822">
    <property type="entry name" value="Periplasmic binding protein-like I"/>
    <property type="match status" value="1"/>
</dbReference>
<evidence type="ECO:0000256" key="7">
    <source>
        <dbReference type="ARBA" id="ARBA00022989"/>
    </source>
</evidence>
<dbReference type="InterPro" id="IPR011009">
    <property type="entry name" value="Kinase-like_dom_sf"/>
</dbReference>
<dbReference type="SUPFAM" id="SSF56112">
    <property type="entry name" value="Protein kinase-like (PK-like)"/>
    <property type="match status" value="1"/>
</dbReference>
<dbReference type="GO" id="GO:0005525">
    <property type="term" value="F:GTP binding"/>
    <property type="evidence" value="ECO:0007669"/>
    <property type="project" value="UniProtKB-KW"/>
</dbReference>
<evidence type="ECO:0000256" key="6">
    <source>
        <dbReference type="ARBA" id="ARBA00022741"/>
    </source>
</evidence>
<gene>
    <name evidence="18" type="ORF">B4U79_11482</name>
</gene>
<evidence type="ECO:0000256" key="13">
    <source>
        <dbReference type="ARBA" id="ARBA00023293"/>
    </source>
</evidence>
<dbReference type="Pfam" id="PF01094">
    <property type="entry name" value="ANF_receptor"/>
    <property type="match status" value="1"/>
</dbReference>
<protein>
    <recommendedName>
        <fullName evidence="3">guanylate cyclase</fullName>
        <ecNumber evidence="3">4.6.1.2</ecNumber>
    </recommendedName>
</protein>
<feature type="domain" description="Guanylate cyclase" evidence="17">
    <location>
        <begin position="874"/>
        <end position="950"/>
    </location>
</feature>
<dbReference type="PRINTS" id="PR00255">
    <property type="entry name" value="NATPEPTIDER"/>
</dbReference>
<dbReference type="SUPFAM" id="SSF55073">
    <property type="entry name" value="Nucleotide cyclase"/>
    <property type="match status" value="1"/>
</dbReference>
<dbReference type="PANTHER" id="PTHR11920:SF494">
    <property type="entry name" value="ATRIAL NATRIURETIC PEPTIDE RECEPTOR 2"/>
    <property type="match status" value="1"/>
</dbReference>
<feature type="signal peptide" evidence="15">
    <location>
        <begin position="1"/>
        <end position="19"/>
    </location>
</feature>
<dbReference type="GO" id="GO:0001653">
    <property type="term" value="F:peptide receptor activity"/>
    <property type="evidence" value="ECO:0007669"/>
    <property type="project" value="TreeGrafter"/>
</dbReference>
<evidence type="ECO:0000256" key="1">
    <source>
        <dbReference type="ARBA" id="ARBA00001436"/>
    </source>
</evidence>
<keyword evidence="19" id="KW-1185">Reference proteome</keyword>
<dbReference type="GO" id="GO:0004016">
    <property type="term" value="F:adenylate cyclase activity"/>
    <property type="evidence" value="ECO:0007669"/>
    <property type="project" value="TreeGrafter"/>
</dbReference>
<evidence type="ECO:0000256" key="12">
    <source>
        <dbReference type="ARBA" id="ARBA00023239"/>
    </source>
</evidence>
<evidence type="ECO:0000256" key="3">
    <source>
        <dbReference type="ARBA" id="ARBA00012202"/>
    </source>
</evidence>
<feature type="domain" description="Protein kinase" evidence="16">
    <location>
        <begin position="462"/>
        <end position="811"/>
    </location>
</feature>
<evidence type="ECO:0000256" key="11">
    <source>
        <dbReference type="ARBA" id="ARBA00023180"/>
    </source>
</evidence>
<keyword evidence="8" id="KW-0342">GTP-binding</keyword>
<dbReference type="InterPro" id="IPR000719">
    <property type="entry name" value="Prot_kinase_dom"/>
</dbReference>
<evidence type="ECO:0000256" key="2">
    <source>
        <dbReference type="ARBA" id="ARBA00004251"/>
    </source>
</evidence>
<accession>A0A3S3P8N4</accession>
<dbReference type="InterPro" id="IPR001828">
    <property type="entry name" value="ANF_lig-bd_rcpt"/>
</dbReference>
<sequence length="968" mass="110187">MKTIFIFAAICLKIIFCTNQPFPVELVGIFVTQPDLPLNYDVLRPTMHIAARDAQKRYKNLKMNVVVKNDTDSCYGNLAPSLAAEEYYARKVSAFIGPACNYALDQVARLASHWNIPIFTAGGWGAEFADKKLYQSLTRLSFSLDKICHFFVQILRQFDWHHVSMIVDESDLYQVSFSKSLDSMFKLANENGYTIRINQQSFDPTSNASWSFKKFLVDSRKNARIFIILTKATILRDILLTAHDLGMNTNEYAFLTVELIKDKDAAKNVGWYKVGDRRNKIAKKIYESLMVVSVKSPTTARFNTFVTDVVQFAREKLNQNIHIDEINPIVAAFYDTIQMFSWSLNKTLMEEKNPMDGRAVSRQLWNNTFYEAGLTGDILINANGDREADYTLSDLDPDIGIFRVVANYYGSRNLYEQVDDFEIHWPENGKGPPPDVPYCGFTGDAIHCLAIEQFPPAISISIVIFTLIGFGGIVTFFINKKLKLEARLADDWWKINFSDIKIYEKGAKKSTTSISTVDSSSRGPRSDASTIIYTPTINLSGVLVGDLHGLKVAVKQIDVKKLHINREIRIELKQVRETLHDNLVRFIGIAMDETNPNYYIITELATRGSLNDVLENEAMNIDQEFKYAMINDIVEGMLYLHKSPILYHGHLKSTNLVLDSRFTVKICDYGLRSIYRQIDRSNEVFNPRQLFWTAPEHLREKNPLISGSPKGDIYSFAIILQEIMTRSPPYESIERVGRKKKVIAPEEILDKLRIGTVPPFRPEIASDECPFDLLDLMKVCWAENPNERPDFPWIKSRLRKVTKGVTSKNYLANLLKKMEDYSDALQKTVDEREKSVVDEKKKTEELLHQILPKFVAEELKHGRHIKPESFDSVTIYFSDVVGFSDLAAESNPDEVVELLNDLYSTIDGVIATYDAFKVETITDAYLVASGLPVRNGNNHANEIAKMALAIRNEGKGVMKTFWLEGEVK</sequence>
<proteinExistence type="predicted"/>
<dbReference type="PROSITE" id="PS50011">
    <property type="entry name" value="PROTEIN_KINASE_DOM"/>
    <property type="match status" value="1"/>
</dbReference>
<dbReference type="STRING" id="1965070.A0A3S3P8N4"/>
<dbReference type="AlphaFoldDB" id="A0A3S3P8N4"/>
<evidence type="ECO:0000256" key="5">
    <source>
        <dbReference type="ARBA" id="ARBA00022729"/>
    </source>
</evidence>
<feature type="chain" id="PRO_5018581261" description="guanylate cyclase" evidence="15">
    <location>
        <begin position="20"/>
        <end position="968"/>
    </location>
</feature>
<keyword evidence="4 14" id="KW-0812">Transmembrane</keyword>
<dbReference type="Proteomes" id="UP000285301">
    <property type="component" value="Unassembled WGS sequence"/>
</dbReference>
<evidence type="ECO:0000256" key="8">
    <source>
        <dbReference type="ARBA" id="ARBA00023134"/>
    </source>
</evidence>
<dbReference type="GO" id="GO:0004672">
    <property type="term" value="F:protein kinase activity"/>
    <property type="evidence" value="ECO:0007669"/>
    <property type="project" value="InterPro"/>
</dbReference>
<comment type="catalytic activity">
    <reaction evidence="1">
        <text>GTP = 3',5'-cyclic GMP + diphosphate</text>
        <dbReference type="Rhea" id="RHEA:13665"/>
        <dbReference type="ChEBI" id="CHEBI:33019"/>
        <dbReference type="ChEBI" id="CHEBI:37565"/>
        <dbReference type="ChEBI" id="CHEBI:57746"/>
        <dbReference type="EC" id="4.6.1.2"/>
    </reaction>
</comment>
<reference evidence="18 19" key="1">
    <citation type="journal article" date="2018" name="Gigascience">
        <title>Genomes of trombidid mites reveal novel predicted allergens and laterally-transferred genes associated with secondary metabolism.</title>
        <authorList>
            <person name="Dong X."/>
            <person name="Chaisiri K."/>
            <person name="Xia D."/>
            <person name="Armstrong S.D."/>
            <person name="Fang Y."/>
            <person name="Donnelly M.J."/>
            <person name="Kadowaki T."/>
            <person name="McGarry J.W."/>
            <person name="Darby A.C."/>
            <person name="Makepeace B.L."/>
        </authorList>
    </citation>
    <scope>NUCLEOTIDE SEQUENCE [LARGE SCALE GENOMIC DNA]</scope>
    <source>
        <strain evidence="18">UoL-WK</strain>
    </source>
</reference>
<keyword evidence="7 14" id="KW-1133">Transmembrane helix</keyword>
<dbReference type="EMBL" id="NCKU01000094">
    <property type="protein sequence ID" value="RWS17334.1"/>
    <property type="molecule type" value="Genomic_DNA"/>
</dbReference>
<keyword evidence="13" id="KW-0141">cGMP biosynthesis</keyword>
<dbReference type="CDD" id="cd07302">
    <property type="entry name" value="CHD"/>
    <property type="match status" value="1"/>
</dbReference>
<dbReference type="CDD" id="cd06352">
    <property type="entry name" value="PBP1_NPR_GC-like"/>
    <property type="match status" value="1"/>
</dbReference>
<evidence type="ECO:0000259" key="16">
    <source>
        <dbReference type="PROSITE" id="PS50011"/>
    </source>
</evidence>
<evidence type="ECO:0000256" key="10">
    <source>
        <dbReference type="ARBA" id="ARBA00023170"/>
    </source>
</evidence>
<evidence type="ECO:0000256" key="9">
    <source>
        <dbReference type="ARBA" id="ARBA00023136"/>
    </source>
</evidence>
<dbReference type="InterPro" id="IPR029787">
    <property type="entry name" value="Nucleotide_cyclase"/>
</dbReference>
<keyword evidence="11" id="KW-0325">Glycoprotein</keyword>
<dbReference type="GO" id="GO:0004383">
    <property type="term" value="F:guanylate cyclase activity"/>
    <property type="evidence" value="ECO:0007669"/>
    <property type="project" value="UniProtKB-EC"/>
</dbReference>
<evidence type="ECO:0000256" key="14">
    <source>
        <dbReference type="SAM" id="Phobius"/>
    </source>
</evidence>
<dbReference type="GO" id="GO:0035556">
    <property type="term" value="P:intracellular signal transduction"/>
    <property type="evidence" value="ECO:0007669"/>
    <property type="project" value="InterPro"/>
</dbReference>
<dbReference type="Gene3D" id="3.30.70.1230">
    <property type="entry name" value="Nucleotide cyclase"/>
    <property type="match status" value="1"/>
</dbReference>
<dbReference type="InterPro" id="IPR001170">
    <property type="entry name" value="ANPR/GUC"/>
</dbReference>
<evidence type="ECO:0000256" key="15">
    <source>
        <dbReference type="SAM" id="SignalP"/>
    </source>
</evidence>
<keyword evidence="9 14" id="KW-0472">Membrane</keyword>
<evidence type="ECO:0000313" key="18">
    <source>
        <dbReference type="EMBL" id="RWS17334.1"/>
    </source>
</evidence>
<keyword evidence="10 18" id="KW-0675">Receptor</keyword>
<comment type="subcellular location">
    <subcellularLocation>
        <location evidence="2">Cell membrane</location>
        <topology evidence="2">Single-pass type I membrane protein</topology>
    </subcellularLocation>
</comment>
<keyword evidence="5 15" id="KW-0732">Signal</keyword>
<dbReference type="GO" id="GO:0007168">
    <property type="term" value="P:receptor guanylyl cyclase signaling pathway"/>
    <property type="evidence" value="ECO:0007669"/>
    <property type="project" value="TreeGrafter"/>
</dbReference>
<dbReference type="InterPro" id="IPR001245">
    <property type="entry name" value="Ser-Thr/Tyr_kinase_cat_dom"/>
</dbReference>
<keyword evidence="12" id="KW-0456">Lyase</keyword>
<feature type="transmembrane region" description="Helical" evidence="14">
    <location>
        <begin position="457"/>
        <end position="478"/>
    </location>
</feature>
<dbReference type="InterPro" id="IPR028082">
    <property type="entry name" value="Peripla_BP_I"/>
</dbReference>
<dbReference type="Gene3D" id="1.10.510.10">
    <property type="entry name" value="Transferase(Phosphotransferase) domain 1"/>
    <property type="match status" value="1"/>
</dbReference>
<dbReference type="Pfam" id="PF07714">
    <property type="entry name" value="PK_Tyr_Ser-Thr"/>
    <property type="match status" value="1"/>
</dbReference>
<dbReference type="Pfam" id="PF00211">
    <property type="entry name" value="Guanylate_cyc"/>
    <property type="match status" value="1"/>
</dbReference>
<dbReference type="PROSITE" id="PS50125">
    <property type="entry name" value="GUANYLATE_CYCLASE_2"/>
    <property type="match status" value="1"/>
</dbReference>